<gene>
    <name evidence="1" type="ORF">J0A65_05060</name>
</gene>
<dbReference type="EMBL" id="JAFKCS010000003">
    <property type="protein sequence ID" value="MBN7819223.1"/>
    <property type="molecule type" value="Genomic_DNA"/>
</dbReference>
<protein>
    <submittedName>
        <fullName evidence="1">Uncharacterized protein</fullName>
    </submittedName>
</protein>
<comment type="caution">
    <text evidence="1">The sequence shown here is derived from an EMBL/GenBank/DDBJ whole genome shotgun (WGS) entry which is preliminary data.</text>
</comment>
<sequence>MKNQKSSFFLVPFLLLAAPFAFISKFFENRIELSRVEVQSILDRMLSNEPDENLWDDFLSVPIKDRSLDMIREKVEVLWAYDEYLTKNASGQYILNQKGLDELANIIQELRFGRT</sequence>
<evidence type="ECO:0000313" key="2">
    <source>
        <dbReference type="Proteomes" id="UP000663992"/>
    </source>
</evidence>
<dbReference type="RefSeq" id="WP_206593042.1">
    <property type="nucleotide sequence ID" value="NZ_JAFKCS010000003.1"/>
</dbReference>
<accession>A0ABS3CQ45</accession>
<organism evidence="1 2">
    <name type="scientific">Bowmanella yangjiangensis</name>
    <dbReference type="NCBI Taxonomy" id="2811230"/>
    <lineage>
        <taxon>Bacteria</taxon>
        <taxon>Pseudomonadati</taxon>
        <taxon>Pseudomonadota</taxon>
        <taxon>Gammaproteobacteria</taxon>
        <taxon>Alteromonadales</taxon>
        <taxon>Alteromonadaceae</taxon>
        <taxon>Bowmanella</taxon>
    </lineage>
</organism>
<name>A0ABS3CQ45_9ALTE</name>
<evidence type="ECO:0000313" key="1">
    <source>
        <dbReference type="EMBL" id="MBN7819223.1"/>
    </source>
</evidence>
<reference evidence="1 2" key="1">
    <citation type="submission" date="2021-03" db="EMBL/GenBank/DDBJ databases">
        <title>novel species isolated from a fishpond in China.</title>
        <authorList>
            <person name="Lu H."/>
            <person name="Cai Z."/>
        </authorList>
    </citation>
    <scope>NUCLEOTIDE SEQUENCE [LARGE SCALE GENOMIC DNA]</scope>
    <source>
        <strain evidence="1 2">Y57</strain>
    </source>
</reference>
<dbReference type="Proteomes" id="UP000663992">
    <property type="component" value="Unassembled WGS sequence"/>
</dbReference>
<keyword evidence="2" id="KW-1185">Reference proteome</keyword>
<proteinExistence type="predicted"/>